<accession>A0AAV1APV0</accession>
<feature type="domain" description="CCHC-type" evidence="3">
    <location>
        <begin position="200"/>
        <end position="214"/>
    </location>
</feature>
<dbReference type="Proteomes" id="UP001157006">
    <property type="component" value="Chromosome 5"/>
</dbReference>
<dbReference type="InterPro" id="IPR036875">
    <property type="entry name" value="Znf_CCHC_sf"/>
</dbReference>
<dbReference type="InterPro" id="IPR040256">
    <property type="entry name" value="At4g02000-like"/>
</dbReference>
<dbReference type="PANTHER" id="PTHR31286:SF167">
    <property type="entry name" value="OS09G0268800 PROTEIN"/>
    <property type="match status" value="1"/>
</dbReference>
<evidence type="ECO:0000256" key="2">
    <source>
        <dbReference type="SAM" id="MobiDB-lite"/>
    </source>
</evidence>
<protein>
    <recommendedName>
        <fullName evidence="3">CCHC-type domain-containing protein</fullName>
    </recommendedName>
</protein>
<sequence>MDKWKSFALSKEEEEGVVADEEEIIEDESMQRTLAGKLWTESSFNTRAFKNTMLNAWKLKLPVEIQYLIKNLFIFKFGSKRDMEFVLKSGPWSFDRVLLVLNRISREEQPLYLNLHSSSFWVRIYDLPLMLRYESMAKKLGNIIGSFEEMDVKEAHRNGRFLRIKVSVDLKEPLKREAMVTFKERKIRVHFKYERLSTFCFVCGRMGHQIKDCKAVENLNEEGFEELEEQDLAFWQWLWKDRGEDLEVQQGIMNSTLHKGSESLGEVALTIEKAPRKETSTPGGVQKKKWTRRKTVESVKTVTRILPKPKANKRHLVDTMIVEGNLDECGVGEKKRKQTGDVSGVLNNGPELVLEDQHRLPQ</sequence>
<dbReference type="SUPFAM" id="SSF57756">
    <property type="entry name" value="Retrovirus zinc finger-like domains"/>
    <property type="match status" value="1"/>
</dbReference>
<dbReference type="Pfam" id="PF14392">
    <property type="entry name" value="zf-CCHC_4"/>
    <property type="match status" value="1"/>
</dbReference>
<evidence type="ECO:0000259" key="3">
    <source>
        <dbReference type="PROSITE" id="PS50158"/>
    </source>
</evidence>
<dbReference type="GO" id="GO:0008270">
    <property type="term" value="F:zinc ion binding"/>
    <property type="evidence" value="ECO:0007669"/>
    <property type="project" value="UniProtKB-KW"/>
</dbReference>
<feature type="region of interest" description="Disordered" evidence="2">
    <location>
        <begin position="332"/>
        <end position="362"/>
    </location>
</feature>
<dbReference type="EMBL" id="OX451740">
    <property type="protein sequence ID" value="CAI8612526.1"/>
    <property type="molecule type" value="Genomic_DNA"/>
</dbReference>
<dbReference type="Pfam" id="PF14111">
    <property type="entry name" value="DUF4283"/>
    <property type="match status" value="1"/>
</dbReference>
<evidence type="ECO:0000313" key="4">
    <source>
        <dbReference type="EMBL" id="CAI8612526.1"/>
    </source>
</evidence>
<dbReference type="PROSITE" id="PS50158">
    <property type="entry name" value="ZF_CCHC"/>
    <property type="match status" value="1"/>
</dbReference>
<keyword evidence="5" id="KW-1185">Reference proteome</keyword>
<gene>
    <name evidence="4" type="ORF">VFH_V038520</name>
</gene>
<name>A0AAV1APV0_VICFA</name>
<keyword evidence="1" id="KW-0479">Metal-binding</keyword>
<keyword evidence="1" id="KW-0863">Zinc-finger</keyword>
<dbReference type="AlphaFoldDB" id="A0AAV1APV0"/>
<keyword evidence="1" id="KW-0862">Zinc</keyword>
<reference evidence="4 5" key="1">
    <citation type="submission" date="2023-01" db="EMBL/GenBank/DDBJ databases">
        <authorList>
            <person name="Kreplak J."/>
        </authorList>
    </citation>
    <scope>NUCLEOTIDE SEQUENCE [LARGE SCALE GENOMIC DNA]</scope>
</reference>
<proteinExistence type="predicted"/>
<organism evidence="4 5">
    <name type="scientific">Vicia faba</name>
    <name type="common">Broad bean</name>
    <name type="synonym">Faba vulgaris</name>
    <dbReference type="NCBI Taxonomy" id="3906"/>
    <lineage>
        <taxon>Eukaryota</taxon>
        <taxon>Viridiplantae</taxon>
        <taxon>Streptophyta</taxon>
        <taxon>Embryophyta</taxon>
        <taxon>Tracheophyta</taxon>
        <taxon>Spermatophyta</taxon>
        <taxon>Magnoliopsida</taxon>
        <taxon>eudicotyledons</taxon>
        <taxon>Gunneridae</taxon>
        <taxon>Pentapetalae</taxon>
        <taxon>rosids</taxon>
        <taxon>fabids</taxon>
        <taxon>Fabales</taxon>
        <taxon>Fabaceae</taxon>
        <taxon>Papilionoideae</taxon>
        <taxon>50 kb inversion clade</taxon>
        <taxon>NPAAA clade</taxon>
        <taxon>Hologalegina</taxon>
        <taxon>IRL clade</taxon>
        <taxon>Fabeae</taxon>
        <taxon>Vicia</taxon>
    </lineage>
</organism>
<dbReference type="InterPro" id="IPR025558">
    <property type="entry name" value="DUF4283"/>
</dbReference>
<evidence type="ECO:0000256" key="1">
    <source>
        <dbReference type="PROSITE-ProRule" id="PRU00047"/>
    </source>
</evidence>
<dbReference type="InterPro" id="IPR001878">
    <property type="entry name" value="Znf_CCHC"/>
</dbReference>
<dbReference type="InterPro" id="IPR025836">
    <property type="entry name" value="Zn_knuckle_CX2CX4HX4C"/>
</dbReference>
<evidence type="ECO:0000313" key="5">
    <source>
        <dbReference type="Proteomes" id="UP001157006"/>
    </source>
</evidence>
<dbReference type="PANTHER" id="PTHR31286">
    <property type="entry name" value="GLYCINE-RICH CELL WALL STRUCTURAL PROTEIN 1.8-LIKE"/>
    <property type="match status" value="1"/>
</dbReference>
<dbReference type="GO" id="GO:0003676">
    <property type="term" value="F:nucleic acid binding"/>
    <property type="evidence" value="ECO:0007669"/>
    <property type="project" value="InterPro"/>
</dbReference>